<evidence type="ECO:0000256" key="1">
    <source>
        <dbReference type="ARBA" id="ARBA00005703"/>
    </source>
</evidence>
<proteinExistence type="inferred from homology"/>
<organism evidence="3 4">
    <name type="scientific">Oikopleura dioica</name>
    <name type="common">Tunicate</name>
    <dbReference type="NCBI Taxonomy" id="34765"/>
    <lineage>
        <taxon>Eukaryota</taxon>
        <taxon>Metazoa</taxon>
        <taxon>Chordata</taxon>
        <taxon>Tunicata</taxon>
        <taxon>Appendicularia</taxon>
        <taxon>Copelata</taxon>
        <taxon>Oikopleuridae</taxon>
        <taxon>Oikopleura</taxon>
    </lineage>
</organism>
<evidence type="ECO:0000313" key="4">
    <source>
        <dbReference type="Proteomes" id="UP001158576"/>
    </source>
</evidence>
<evidence type="ECO:0000313" key="3">
    <source>
        <dbReference type="EMBL" id="CAG5086899.1"/>
    </source>
</evidence>
<evidence type="ECO:0000259" key="2">
    <source>
        <dbReference type="Pfam" id="PF04127"/>
    </source>
</evidence>
<dbReference type="InterPro" id="IPR035929">
    <property type="entry name" value="CoaB-like_sf"/>
</dbReference>
<name>A0ABN7S1S5_OIKDI</name>
<dbReference type="InterPro" id="IPR007085">
    <property type="entry name" value="DNA/pantothenate-metab_flavo_C"/>
</dbReference>
<protein>
    <submittedName>
        <fullName evidence="3">Oidioi.mRNA.OKI2018_I69.PAR.g11396.t1.cds</fullName>
    </submittedName>
</protein>
<comment type="similarity">
    <text evidence="1">Belongs to the PPC synthetase family.</text>
</comment>
<feature type="domain" description="DNA/pantothenate metabolism flavoprotein C-terminal" evidence="2">
    <location>
        <begin position="15"/>
        <end position="66"/>
    </location>
</feature>
<gene>
    <name evidence="3" type="ORF">OKIOD_LOCUS2954</name>
</gene>
<keyword evidence="4" id="KW-1185">Reference proteome</keyword>
<accession>A0ABN7S1S5</accession>
<sequence length="187" mass="21479">MANRIFESDIGQGVVLITSGGTSIPIDPVRSLENFSTGVRGARLAEYFLKANWNVIFIHRSSSARPFRHRLDIEMSPEKFLLVQDEYRKSKDRLIEIEFNTLDEYFGMLEEYSKILELETEGDKVEPKAMKYFDQGVKGVIGNVLSSRRWKVSLIMKDKPTMDMEIDPLNSIIEIEDLLTSRLISVL</sequence>
<dbReference type="Pfam" id="PF04127">
    <property type="entry name" value="DFP"/>
    <property type="match status" value="1"/>
</dbReference>
<dbReference type="Gene3D" id="3.40.50.10300">
    <property type="entry name" value="CoaB-like"/>
    <property type="match status" value="1"/>
</dbReference>
<dbReference type="SUPFAM" id="SSF102645">
    <property type="entry name" value="CoaB-like"/>
    <property type="match status" value="1"/>
</dbReference>
<dbReference type="Proteomes" id="UP001158576">
    <property type="component" value="Chromosome PAR"/>
</dbReference>
<reference evidence="3 4" key="1">
    <citation type="submission" date="2021-04" db="EMBL/GenBank/DDBJ databases">
        <authorList>
            <person name="Bliznina A."/>
        </authorList>
    </citation>
    <scope>NUCLEOTIDE SEQUENCE [LARGE SCALE GENOMIC DNA]</scope>
</reference>
<dbReference type="EMBL" id="OU015568">
    <property type="protein sequence ID" value="CAG5086899.1"/>
    <property type="molecule type" value="Genomic_DNA"/>
</dbReference>